<accession>A8PR74</accession>
<evidence type="ECO:0000313" key="2">
    <source>
        <dbReference type="EMBL" id="VIO88750.1"/>
    </source>
</evidence>
<evidence type="ECO:0000313" key="1">
    <source>
        <dbReference type="EMBL" id="EDP32919.1"/>
    </source>
</evidence>
<evidence type="ECO:0000313" key="4">
    <source>
        <dbReference type="WBParaSite" id="Bm18029a.1"/>
    </source>
</evidence>
<dbReference type="GeneID" id="6101384"/>
<dbReference type="KEGG" id="bmy:BM_BM18029"/>
<dbReference type="WBParaSite" id="Bm18029a.1">
    <property type="protein sequence ID" value="Bm18029a.1"/>
    <property type="gene ID" value="WBGene00269170"/>
</dbReference>
<dbReference type="RefSeq" id="XP_001897940.1">
    <property type="nucleotide sequence ID" value="XM_001897905.1"/>
</dbReference>
<reference evidence="2" key="2">
    <citation type="submission" date="2019-04" db="EMBL/GenBank/DDBJ databases">
        <authorList>
            <person name="Howe K."/>
            <person name="Paulini M."/>
            <person name="Williams G."/>
        </authorList>
    </citation>
    <scope>NUCLEOTIDE SEQUENCE [LARGE SCALE GENOMIC DNA]</scope>
    <source>
        <strain evidence="2">FR3</strain>
    </source>
</reference>
<dbReference type="EMBL" id="DS239400">
    <property type="protein sequence ID" value="EDP32919.1"/>
    <property type="molecule type" value="Genomic_DNA"/>
</dbReference>
<dbReference type="EMBL" id="CAAKNF010000196">
    <property type="protein sequence ID" value="VIO88750.1"/>
    <property type="molecule type" value="Genomic_DNA"/>
</dbReference>
<gene>
    <name evidence="2 4" type="primary">Bm18029</name>
    <name evidence="1" type="ORF">Bm1_32475</name>
    <name evidence="2" type="ORF">BM_BM18029</name>
</gene>
<sequence>MDALNRSYQNDFGSVEIARDAGGEQWIQAVDKVHHSPIDLTSNGTALSLTERLKIANYKSAQFKYEVLKKEIENDPELLKNHLQNMVHRGLSSHGYHQKSKRKIKDRRPNLEKVNIFSMFWPDLLFVEEKCLFRKCILPCRENHSE</sequence>
<reference evidence="1 3" key="1">
    <citation type="journal article" date="2007" name="Science">
        <title>Draft genome of the filarial nematode parasite Brugia malayi.</title>
        <authorList>
            <person name="Ghedin E."/>
            <person name="Wang S."/>
            <person name="Spiro D."/>
            <person name="Caler E."/>
            <person name="Zhao Q."/>
            <person name="Crabtree J."/>
            <person name="Allen J.E."/>
            <person name="Delcher A.L."/>
            <person name="Guiliano D.B."/>
            <person name="Miranda-Saavedra D."/>
            <person name="Angiuoli S.V."/>
            <person name="Creasy T."/>
            <person name="Amedeo P."/>
            <person name="Haas B."/>
            <person name="El-Sayed N.M."/>
            <person name="Wortman J.R."/>
            <person name="Feldblyum T."/>
            <person name="Tallon L."/>
            <person name="Schatz M."/>
            <person name="Shumway M."/>
            <person name="Koo H."/>
            <person name="Salzberg S.L."/>
            <person name="Schobel S."/>
            <person name="Pertea M."/>
            <person name="Pop M."/>
            <person name="White O."/>
            <person name="Barton G.J."/>
            <person name="Carlow C.K."/>
            <person name="Crawford M.J."/>
            <person name="Daub J."/>
            <person name="Dimmic M.W."/>
            <person name="Estes C.F."/>
            <person name="Foster J.M."/>
            <person name="Ganatra M."/>
            <person name="Gregory W.F."/>
            <person name="Johnson N.M."/>
            <person name="Jin J."/>
            <person name="Komuniecki R."/>
            <person name="Korf I."/>
            <person name="Kumar S."/>
            <person name="Laney S."/>
            <person name="Li B.W."/>
            <person name="Li W."/>
            <person name="Lindblom T.H."/>
            <person name="Lustigman S."/>
            <person name="Ma D."/>
            <person name="Maina C.V."/>
            <person name="Martin D.M."/>
            <person name="McCarter J.P."/>
            <person name="McReynolds L."/>
            <person name="Mitreva M."/>
            <person name="Nutman T.B."/>
            <person name="Parkinson J."/>
            <person name="Peregrin-Alvarez J.M."/>
            <person name="Poole C."/>
            <person name="Ren Q."/>
            <person name="Saunders L."/>
            <person name="Sluder A.E."/>
            <person name="Smith K."/>
            <person name="Stanke M."/>
            <person name="Unnasch T.R."/>
            <person name="Ware J."/>
            <person name="Wei A.D."/>
            <person name="Weil G."/>
            <person name="Williams D.J."/>
            <person name="Zhang Y."/>
            <person name="Williams S.A."/>
            <person name="Fraser-Liggett C."/>
            <person name="Slatko B."/>
            <person name="Blaxter M.L."/>
            <person name="Scott A.L."/>
        </authorList>
    </citation>
    <scope>NUCLEOTIDE SEQUENCE [LARGE SCALE GENOMIC DNA]</scope>
    <source>
        <strain evidence="3">FR3</strain>
    </source>
</reference>
<keyword evidence="3" id="KW-1185">Reference proteome</keyword>
<evidence type="ECO:0000313" key="3">
    <source>
        <dbReference type="Proteomes" id="UP000006672"/>
    </source>
</evidence>
<dbReference type="AlphaFoldDB" id="A8PR74"/>
<reference evidence="4" key="3">
    <citation type="submission" date="2019-12" db="UniProtKB">
        <authorList>
            <consortium name="WormBaseParasite"/>
        </authorList>
    </citation>
    <scope>IDENTIFICATION</scope>
</reference>
<dbReference type="CTD" id="6101384"/>
<name>A8PR74_BRUMA</name>
<accession>A0A4E9EXZ1</accession>
<proteinExistence type="predicted"/>
<protein>
    <submittedName>
        <fullName evidence="1 4">Uncharacterized protein</fullName>
    </submittedName>
</protein>
<dbReference type="Proteomes" id="UP000006672">
    <property type="component" value="Unassembled WGS sequence"/>
</dbReference>
<organism evidence="1">
    <name type="scientific">Brugia malayi</name>
    <name type="common">Filarial nematode worm</name>
    <dbReference type="NCBI Taxonomy" id="6279"/>
    <lineage>
        <taxon>Eukaryota</taxon>
        <taxon>Metazoa</taxon>
        <taxon>Ecdysozoa</taxon>
        <taxon>Nematoda</taxon>
        <taxon>Chromadorea</taxon>
        <taxon>Rhabditida</taxon>
        <taxon>Spirurina</taxon>
        <taxon>Spiruromorpha</taxon>
        <taxon>Filarioidea</taxon>
        <taxon>Onchocercidae</taxon>
        <taxon>Brugia</taxon>
    </lineage>
</organism>
<dbReference type="OrthoDB" id="10432920at2759"/>